<accession>A0AAD4QEQ7</accession>
<dbReference type="Proteomes" id="UP001201163">
    <property type="component" value="Unassembled WGS sequence"/>
</dbReference>
<gene>
    <name evidence="1" type="ORF">EDB92DRAFT_1852115</name>
</gene>
<sequence>MNPWTTEEISKAAVIHGLSASDPYHQYGPTPRICLDFLDDEALFLAHKASYQAALCKFSLETLDDTVFQIMKLSLDDESHTLLLVKRVPRKDLIRANLVISDRVEFVYGCSEPITHTIKLELRNRLQKETRAARIALYRSLGKLEGTRRWTRCIASLVYESLAQSMLEEKVALKLFPMVKRESSGLAKERSCLNGTLITETYLAWARSKIRCTTHRKLKIKWRSIHSL</sequence>
<dbReference type="AlphaFoldDB" id="A0AAD4QEQ7"/>
<protein>
    <submittedName>
        <fullName evidence="1">Uncharacterized protein</fullName>
    </submittedName>
</protein>
<evidence type="ECO:0000313" key="1">
    <source>
        <dbReference type="EMBL" id="KAH8993991.1"/>
    </source>
</evidence>
<organism evidence="1 2">
    <name type="scientific">Lactarius akahatsu</name>
    <dbReference type="NCBI Taxonomy" id="416441"/>
    <lineage>
        <taxon>Eukaryota</taxon>
        <taxon>Fungi</taxon>
        <taxon>Dikarya</taxon>
        <taxon>Basidiomycota</taxon>
        <taxon>Agaricomycotina</taxon>
        <taxon>Agaricomycetes</taxon>
        <taxon>Russulales</taxon>
        <taxon>Russulaceae</taxon>
        <taxon>Lactarius</taxon>
    </lineage>
</organism>
<keyword evidence="2" id="KW-1185">Reference proteome</keyword>
<reference evidence="1" key="1">
    <citation type="submission" date="2022-01" db="EMBL/GenBank/DDBJ databases">
        <title>Comparative genomics reveals a dynamic genome evolution in the ectomycorrhizal milk-cap (Lactarius) mushrooms.</title>
        <authorList>
            <consortium name="DOE Joint Genome Institute"/>
            <person name="Lebreton A."/>
            <person name="Tang N."/>
            <person name="Kuo A."/>
            <person name="LaButti K."/>
            <person name="Drula E."/>
            <person name="Barry K."/>
            <person name="Clum A."/>
            <person name="Lipzen A."/>
            <person name="Mousain D."/>
            <person name="Ng V."/>
            <person name="Wang R."/>
            <person name="Wang X."/>
            <person name="Dai Y."/>
            <person name="Henrissat B."/>
            <person name="Grigoriev I.V."/>
            <person name="Guerin-Laguette A."/>
            <person name="Yu F."/>
            <person name="Martin F.M."/>
        </authorList>
    </citation>
    <scope>NUCLEOTIDE SEQUENCE</scope>
    <source>
        <strain evidence="1">QP</strain>
    </source>
</reference>
<name>A0AAD4QEQ7_9AGAM</name>
<comment type="caution">
    <text evidence="1">The sequence shown here is derived from an EMBL/GenBank/DDBJ whole genome shotgun (WGS) entry which is preliminary data.</text>
</comment>
<evidence type="ECO:0000313" key="2">
    <source>
        <dbReference type="Proteomes" id="UP001201163"/>
    </source>
</evidence>
<proteinExistence type="predicted"/>
<dbReference type="EMBL" id="JAKELL010000016">
    <property type="protein sequence ID" value="KAH8993991.1"/>
    <property type="molecule type" value="Genomic_DNA"/>
</dbReference>